<comment type="caution">
    <text evidence="3">The sequence shown here is derived from an EMBL/GenBank/DDBJ whole genome shotgun (WGS) entry which is preliminary data.</text>
</comment>
<evidence type="ECO:0000313" key="3">
    <source>
        <dbReference type="EMBL" id="KAG8233547.1"/>
    </source>
</evidence>
<feature type="region of interest" description="Disordered" evidence="1">
    <location>
        <begin position="171"/>
        <end position="325"/>
    </location>
</feature>
<reference evidence="3" key="1">
    <citation type="submission" date="2013-04" db="EMBL/GenBank/DDBJ databases">
        <authorList>
            <person name="Qu J."/>
            <person name="Murali S.C."/>
            <person name="Bandaranaike D."/>
            <person name="Bellair M."/>
            <person name="Blankenburg K."/>
            <person name="Chao H."/>
            <person name="Dinh H."/>
            <person name="Doddapaneni H."/>
            <person name="Downs B."/>
            <person name="Dugan-Rocha S."/>
            <person name="Elkadiri S."/>
            <person name="Gnanaolivu R.D."/>
            <person name="Hernandez B."/>
            <person name="Javaid M."/>
            <person name="Jayaseelan J.C."/>
            <person name="Lee S."/>
            <person name="Li M."/>
            <person name="Ming W."/>
            <person name="Munidasa M."/>
            <person name="Muniz J."/>
            <person name="Nguyen L."/>
            <person name="Ongeri F."/>
            <person name="Osuji N."/>
            <person name="Pu L.-L."/>
            <person name="Puazo M."/>
            <person name="Qu C."/>
            <person name="Quiroz J."/>
            <person name="Raj R."/>
            <person name="Weissenberger G."/>
            <person name="Xin Y."/>
            <person name="Zou X."/>
            <person name="Han Y."/>
            <person name="Richards S."/>
            <person name="Worley K."/>
            <person name="Muzny D."/>
            <person name="Gibbs R."/>
        </authorList>
    </citation>
    <scope>NUCLEOTIDE SEQUENCE</scope>
    <source>
        <strain evidence="3">Sampled in the wild</strain>
    </source>
</reference>
<feature type="compositionally biased region" description="Basic and acidic residues" evidence="1">
    <location>
        <begin position="186"/>
        <end position="203"/>
    </location>
</feature>
<dbReference type="EMBL" id="KZ308727">
    <property type="protein sequence ID" value="KAG8233547.1"/>
    <property type="molecule type" value="Genomic_DNA"/>
</dbReference>
<keyword evidence="4" id="KW-1185">Reference proteome</keyword>
<proteinExistence type="predicted"/>
<dbReference type="AlphaFoldDB" id="A0A8K0KFJ2"/>
<protein>
    <submittedName>
        <fullName evidence="3">Uncharacterized protein</fullName>
    </submittedName>
</protein>
<reference evidence="3" key="2">
    <citation type="submission" date="2017-10" db="EMBL/GenBank/DDBJ databases">
        <title>Ladona fulva Genome sequencing and assembly.</title>
        <authorList>
            <person name="Murali S."/>
            <person name="Richards S."/>
            <person name="Bandaranaike D."/>
            <person name="Bellair M."/>
            <person name="Blankenburg K."/>
            <person name="Chao H."/>
            <person name="Dinh H."/>
            <person name="Doddapaneni H."/>
            <person name="Dugan-Rocha S."/>
            <person name="Elkadiri S."/>
            <person name="Gnanaolivu R."/>
            <person name="Hernandez B."/>
            <person name="Skinner E."/>
            <person name="Javaid M."/>
            <person name="Lee S."/>
            <person name="Li M."/>
            <person name="Ming W."/>
            <person name="Munidasa M."/>
            <person name="Muniz J."/>
            <person name="Nguyen L."/>
            <person name="Hughes D."/>
            <person name="Osuji N."/>
            <person name="Pu L.-L."/>
            <person name="Puazo M."/>
            <person name="Qu C."/>
            <person name="Quiroz J."/>
            <person name="Raj R."/>
            <person name="Weissenberger G."/>
            <person name="Xin Y."/>
            <person name="Zou X."/>
            <person name="Han Y."/>
            <person name="Worley K."/>
            <person name="Muzny D."/>
            <person name="Gibbs R."/>
        </authorList>
    </citation>
    <scope>NUCLEOTIDE SEQUENCE</scope>
    <source>
        <strain evidence="3">Sampled in the wild</strain>
    </source>
</reference>
<feature type="chain" id="PRO_5035473358" evidence="2">
    <location>
        <begin position="25"/>
        <end position="420"/>
    </location>
</feature>
<name>A0A8K0KFJ2_LADFU</name>
<evidence type="ECO:0000313" key="4">
    <source>
        <dbReference type="Proteomes" id="UP000792457"/>
    </source>
</evidence>
<sequence length="420" mass="47244">MCQRLTVTFFIFVFLNSIAVKSYSRPDTLNGLETSRSSREIDSGFGKYFWNVDSGNSPGSEEERIHQDNHERERRIYSGRIKRRMICARHAALQNKKRRDFRHGIKLSSEKENVGALIENALLCNYERVRRELRKINITLAPQEEMETNFQIIIDSELAKTILRRLSILSSSRSSEEENTTSISMSDKDNEKEKGVLEEHADQTEVMNENETETEDIDENEKEEYSEPATEVPLPEDALTTAEDSVSITPSSEQEIDLATLSPAEEEEEENTQPPADEENELSHINSSEQEEEPSPLPPTETTMVEDESNGDDSTENQIDENAGSSLTCNFTAYQEMKLQCKGADDATEGEGLPCSMMGLWVSDAGGVQLDIKAGSSRGFLDVQAHDLTPPKKGFLSPSWKIVGQLPFLNMDENVKKSGW</sequence>
<feature type="signal peptide" evidence="2">
    <location>
        <begin position="1"/>
        <end position="24"/>
    </location>
</feature>
<organism evidence="3 4">
    <name type="scientific">Ladona fulva</name>
    <name type="common">Scarce chaser dragonfly</name>
    <name type="synonym">Libellula fulva</name>
    <dbReference type="NCBI Taxonomy" id="123851"/>
    <lineage>
        <taxon>Eukaryota</taxon>
        <taxon>Metazoa</taxon>
        <taxon>Ecdysozoa</taxon>
        <taxon>Arthropoda</taxon>
        <taxon>Hexapoda</taxon>
        <taxon>Insecta</taxon>
        <taxon>Pterygota</taxon>
        <taxon>Palaeoptera</taxon>
        <taxon>Odonata</taxon>
        <taxon>Epiprocta</taxon>
        <taxon>Anisoptera</taxon>
        <taxon>Libelluloidea</taxon>
        <taxon>Libellulidae</taxon>
        <taxon>Ladona</taxon>
    </lineage>
</organism>
<feature type="compositionally biased region" description="Acidic residues" evidence="1">
    <location>
        <begin position="304"/>
        <end position="319"/>
    </location>
</feature>
<feature type="compositionally biased region" description="Acidic residues" evidence="1">
    <location>
        <begin position="208"/>
        <end position="226"/>
    </location>
</feature>
<dbReference type="Proteomes" id="UP000792457">
    <property type="component" value="Unassembled WGS sequence"/>
</dbReference>
<feature type="compositionally biased region" description="Polar residues" evidence="1">
    <location>
        <begin position="242"/>
        <end position="253"/>
    </location>
</feature>
<accession>A0A8K0KFJ2</accession>
<feature type="compositionally biased region" description="Acidic residues" evidence="1">
    <location>
        <begin position="264"/>
        <end position="280"/>
    </location>
</feature>
<gene>
    <name evidence="3" type="ORF">J437_LFUL013759</name>
</gene>
<evidence type="ECO:0000256" key="2">
    <source>
        <dbReference type="SAM" id="SignalP"/>
    </source>
</evidence>
<dbReference type="OrthoDB" id="6735462at2759"/>
<evidence type="ECO:0000256" key="1">
    <source>
        <dbReference type="SAM" id="MobiDB-lite"/>
    </source>
</evidence>
<keyword evidence="2" id="KW-0732">Signal</keyword>